<dbReference type="InterPro" id="IPR036291">
    <property type="entry name" value="NAD(P)-bd_dom_sf"/>
</dbReference>
<evidence type="ECO:0000313" key="6">
    <source>
        <dbReference type="Proteomes" id="UP000059574"/>
    </source>
</evidence>
<accession>A0A0S2LV19</accession>
<dbReference type="PANTHER" id="PTHR43818">
    <property type="entry name" value="BCDNA.GH03377"/>
    <property type="match status" value="1"/>
</dbReference>
<evidence type="ECO:0000313" key="5">
    <source>
        <dbReference type="EMBL" id="ALO65325.1"/>
    </source>
</evidence>
<dbReference type="Gene3D" id="3.30.360.10">
    <property type="entry name" value="Dihydrodipicolinate Reductase, domain 2"/>
    <property type="match status" value="1"/>
</dbReference>
<evidence type="ECO:0000256" key="1">
    <source>
        <dbReference type="ARBA" id="ARBA00023002"/>
    </source>
</evidence>
<dbReference type="GO" id="GO:0000166">
    <property type="term" value="F:nucleotide binding"/>
    <property type="evidence" value="ECO:0007669"/>
    <property type="project" value="InterPro"/>
</dbReference>
<dbReference type="InterPro" id="IPR050463">
    <property type="entry name" value="Gfo/Idh/MocA_oxidrdct_glycsds"/>
</dbReference>
<dbReference type="InterPro" id="IPR055170">
    <property type="entry name" value="GFO_IDH_MocA-like_dom"/>
</dbReference>
<dbReference type="Pfam" id="PF22725">
    <property type="entry name" value="GFO_IDH_MocA_C3"/>
    <property type="match status" value="1"/>
</dbReference>
<reference evidence="6" key="1">
    <citation type="submission" date="2015-11" db="EMBL/GenBank/DDBJ databases">
        <authorList>
            <person name="Kumar R."/>
            <person name="Singh D."/>
            <person name="Swarnkar M.K."/>
            <person name="Singh A.K."/>
            <person name="Kumar S."/>
        </authorList>
    </citation>
    <scope>NUCLEOTIDE SEQUENCE [LARGE SCALE GENOMIC DNA]</scope>
    <source>
        <strain evidence="6">ERGS4:06</strain>
    </source>
</reference>
<dbReference type="InterPro" id="IPR000683">
    <property type="entry name" value="Gfo/Idh/MocA-like_OxRdtase_N"/>
</dbReference>
<dbReference type="SUPFAM" id="SSF51735">
    <property type="entry name" value="NAD(P)-binding Rossmann-fold domains"/>
    <property type="match status" value="1"/>
</dbReference>
<reference evidence="5 6" key="2">
    <citation type="journal article" date="2016" name="J. Biotechnol.">
        <title>Complete genome sequence of Arthrobacter alpinus ERGS4:06, a yellow pigmented bacterium tolerant to cold and radiations isolated from Sikkim Himalaya.</title>
        <authorList>
            <person name="Kumar R."/>
            <person name="Singh D."/>
            <person name="Swarnkar M.K."/>
            <person name="Singh A.K."/>
            <person name="Kumar S."/>
        </authorList>
    </citation>
    <scope>NUCLEOTIDE SEQUENCE [LARGE SCALE GENOMIC DNA]</scope>
    <source>
        <strain evidence="5 6">ERGS4:06</strain>
    </source>
</reference>
<dbReference type="RefSeq" id="WP_062285658.1">
    <property type="nucleotide sequence ID" value="NZ_CP013200.1"/>
</dbReference>
<organism evidence="5 6">
    <name type="scientific">Arthrobacter alpinus</name>
    <dbReference type="NCBI Taxonomy" id="656366"/>
    <lineage>
        <taxon>Bacteria</taxon>
        <taxon>Bacillati</taxon>
        <taxon>Actinomycetota</taxon>
        <taxon>Actinomycetes</taxon>
        <taxon>Micrococcales</taxon>
        <taxon>Micrococcaceae</taxon>
        <taxon>Arthrobacter</taxon>
    </lineage>
</organism>
<dbReference type="Proteomes" id="UP000059574">
    <property type="component" value="Chromosome"/>
</dbReference>
<sequence length="368" mass="38494">MAKTGPVGIAFIGAGNISKQYLDNLTTFPDVKVLVIADLFEDAAAARAAEYGVEISGGVDVALNHPDVEIIVNLTIPAAHVEVATAAVRAGKHVWTEKPFSLDRESGLGLLKEADAAGVRLGCAPDTFLGAGLQTARRLIDSGAIGTPLTALTMFQSPGPESWHPNPAFLFQEGAGPLFDMAPYYLTTLVQAFGPLSKVAAVGNTAFPTRTIGSGPKEGEVFDVEVPTHVSAIAQFESGASSHSVFSFESPRPRMGFVEITGTEGTISLPDPNNFDGEIQIFKNGDEDWTTVPAEGPDHGRGLGVLDMARSIRAGVPHRATGELAYHILDAMVSITESVNSGEFVDVASSAPSSEAVPVDWAPTAATL</sequence>
<dbReference type="AlphaFoldDB" id="A0A0S2LV19"/>
<evidence type="ECO:0000256" key="2">
    <source>
        <dbReference type="ARBA" id="ARBA00023027"/>
    </source>
</evidence>
<dbReference type="Pfam" id="PF01408">
    <property type="entry name" value="GFO_IDH_MocA"/>
    <property type="match status" value="1"/>
</dbReference>
<dbReference type="OrthoDB" id="9776544at2"/>
<gene>
    <name evidence="5" type="ORF">AS189_00990</name>
</gene>
<dbReference type="SUPFAM" id="SSF55347">
    <property type="entry name" value="Glyceraldehyde-3-phosphate dehydrogenase-like, C-terminal domain"/>
    <property type="match status" value="1"/>
</dbReference>
<feature type="domain" description="GFO/IDH/MocA-like oxidoreductase" evidence="4">
    <location>
        <begin position="134"/>
        <end position="267"/>
    </location>
</feature>
<evidence type="ECO:0000259" key="3">
    <source>
        <dbReference type="Pfam" id="PF01408"/>
    </source>
</evidence>
<evidence type="ECO:0000259" key="4">
    <source>
        <dbReference type="Pfam" id="PF22725"/>
    </source>
</evidence>
<keyword evidence="1" id="KW-0560">Oxidoreductase</keyword>
<name>A0A0S2LV19_9MICC</name>
<protein>
    <submittedName>
        <fullName evidence="5">Oxidoreductase</fullName>
    </submittedName>
</protein>
<keyword evidence="2" id="KW-0520">NAD</keyword>
<dbReference type="Gene3D" id="3.40.50.720">
    <property type="entry name" value="NAD(P)-binding Rossmann-like Domain"/>
    <property type="match status" value="1"/>
</dbReference>
<dbReference type="GO" id="GO:0016491">
    <property type="term" value="F:oxidoreductase activity"/>
    <property type="evidence" value="ECO:0007669"/>
    <property type="project" value="UniProtKB-KW"/>
</dbReference>
<proteinExistence type="predicted"/>
<dbReference type="EMBL" id="CP013200">
    <property type="protein sequence ID" value="ALO65325.1"/>
    <property type="molecule type" value="Genomic_DNA"/>
</dbReference>
<feature type="domain" description="Gfo/Idh/MocA-like oxidoreductase N-terminal" evidence="3">
    <location>
        <begin position="8"/>
        <end position="121"/>
    </location>
</feature>
<dbReference type="PANTHER" id="PTHR43818:SF11">
    <property type="entry name" value="BCDNA.GH03377"/>
    <property type="match status" value="1"/>
</dbReference>